<geneLocation type="plasmid" evidence="2 3">
    <name>pLPU83c</name>
</geneLocation>
<keyword evidence="3" id="KW-1185">Reference proteome</keyword>
<feature type="region of interest" description="Disordered" evidence="1">
    <location>
        <begin position="1"/>
        <end position="42"/>
    </location>
</feature>
<name>W6RIJ3_9HYPH</name>
<dbReference type="PATRIC" id="fig|348824.6.peg.4815"/>
<protein>
    <submittedName>
        <fullName evidence="2">Uncharacterized protein</fullName>
    </submittedName>
</protein>
<gene>
    <name evidence="2" type="ORF">LPU83_pLPU83c_0122</name>
</gene>
<evidence type="ECO:0000313" key="3">
    <source>
        <dbReference type="Proteomes" id="UP000019443"/>
    </source>
</evidence>
<dbReference type="HOGENOM" id="CLU_3256923_0_0_5"/>
<proteinExistence type="predicted"/>
<sequence>MAGRLGGLQRHGRAGKTYPAIRPLSNPDFKMASKRALPASRV</sequence>
<evidence type="ECO:0000313" key="2">
    <source>
        <dbReference type="EMBL" id="CDM60684.1"/>
    </source>
</evidence>
<dbReference type="EMBL" id="HG916854">
    <property type="protein sequence ID" value="CDM60684.1"/>
    <property type="molecule type" value="Genomic_DNA"/>
</dbReference>
<accession>W6RIJ3</accession>
<dbReference type="KEGG" id="rhl:LPU83_pLPU83c_0122"/>
<organism evidence="2 3">
    <name type="scientific">Rhizobium favelukesii</name>
    <dbReference type="NCBI Taxonomy" id="348824"/>
    <lineage>
        <taxon>Bacteria</taxon>
        <taxon>Pseudomonadati</taxon>
        <taxon>Pseudomonadota</taxon>
        <taxon>Alphaproteobacteria</taxon>
        <taxon>Hyphomicrobiales</taxon>
        <taxon>Rhizobiaceae</taxon>
        <taxon>Rhizobium/Agrobacterium group</taxon>
        <taxon>Rhizobium</taxon>
    </lineage>
</organism>
<reference evidence="2" key="1">
    <citation type="submission" date="2013-11" db="EMBL/GenBank/DDBJ databases">
        <title>Draft genome sequence of the broad-host-range Rhizobium sp. LPU83 strain, a member of the low-genetic diversity Oregon-like Rhizobium sp. group.</title>
        <authorList>
            <person name="Wibberg D."/>
            <person name="Puehler A."/>
            <person name="Schlueter A."/>
        </authorList>
    </citation>
    <scope>NUCLEOTIDE SEQUENCE [LARGE SCALE GENOMIC DNA]</scope>
    <source>
        <strain evidence="2">LPU83</strain>
        <plasmid evidence="2">pLPU83c</plasmid>
    </source>
</reference>
<keyword evidence="2" id="KW-0614">Plasmid</keyword>
<dbReference type="AlphaFoldDB" id="W6RIJ3"/>
<dbReference type="Proteomes" id="UP000019443">
    <property type="component" value="Plasmid pLPU83c"/>
</dbReference>
<evidence type="ECO:0000256" key="1">
    <source>
        <dbReference type="SAM" id="MobiDB-lite"/>
    </source>
</evidence>